<evidence type="ECO:0000313" key="1">
    <source>
        <dbReference type="EMBL" id="PWW73630.1"/>
    </source>
</evidence>
<organism evidence="1 2">
    <name type="scientific">Tuber magnatum</name>
    <name type="common">white Piedmont truffle</name>
    <dbReference type="NCBI Taxonomy" id="42249"/>
    <lineage>
        <taxon>Eukaryota</taxon>
        <taxon>Fungi</taxon>
        <taxon>Dikarya</taxon>
        <taxon>Ascomycota</taxon>
        <taxon>Pezizomycotina</taxon>
        <taxon>Pezizomycetes</taxon>
        <taxon>Pezizales</taxon>
        <taxon>Tuberaceae</taxon>
        <taxon>Tuber</taxon>
    </lineage>
</organism>
<proteinExistence type="predicted"/>
<keyword evidence="2" id="KW-1185">Reference proteome</keyword>
<protein>
    <submittedName>
        <fullName evidence="1">Uncharacterized protein</fullName>
    </submittedName>
</protein>
<dbReference type="Proteomes" id="UP000246991">
    <property type="component" value="Unassembled WGS sequence"/>
</dbReference>
<comment type="caution">
    <text evidence="1">The sequence shown here is derived from an EMBL/GenBank/DDBJ whole genome shotgun (WGS) entry which is preliminary data.</text>
</comment>
<reference evidence="1 2" key="1">
    <citation type="submission" date="2018-03" db="EMBL/GenBank/DDBJ databases">
        <title>Genomes of Pezizomycetes fungi and the evolution of truffles.</title>
        <authorList>
            <person name="Murat C."/>
            <person name="Payen T."/>
            <person name="Noel B."/>
            <person name="Kuo A."/>
            <person name="Martin F.M."/>
        </authorList>
    </citation>
    <scope>NUCLEOTIDE SEQUENCE [LARGE SCALE GENOMIC DNA]</scope>
    <source>
        <strain evidence="1">091103-1</strain>
    </source>
</reference>
<sequence length="175" mass="19995">MGEFGEVRRKKWHHAIVSKEKERHLKLRDKEGDQECDEKNQEGCSLCNVKVFVRRRSMGVKQWKPEGWKTNTVFDMMAMDIEKGNKGIHVGGRPSWAGKLKGLKTRWVQEAGMVLTLEENKKLGTVAENVDQRRGAGGAIVAIGRNPIYVYWDTWRGAKPRKKESDRLPGSYNNG</sequence>
<gene>
    <name evidence="1" type="ORF">C7212DRAFT_346921</name>
</gene>
<accession>A0A317SJA7</accession>
<dbReference type="AlphaFoldDB" id="A0A317SJA7"/>
<dbReference type="EMBL" id="PYWC01000076">
    <property type="protein sequence ID" value="PWW73630.1"/>
    <property type="molecule type" value="Genomic_DNA"/>
</dbReference>
<evidence type="ECO:0000313" key="2">
    <source>
        <dbReference type="Proteomes" id="UP000246991"/>
    </source>
</evidence>
<name>A0A317SJA7_9PEZI</name>